<dbReference type="InterPro" id="IPR050494">
    <property type="entry name" value="Ser_Thr_dual-spec_kinase"/>
</dbReference>
<dbReference type="EMBL" id="OZ075137">
    <property type="protein sequence ID" value="CAL5006798.1"/>
    <property type="molecule type" value="Genomic_DNA"/>
</dbReference>
<dbReference type="Proteomes" id="UP001497457">
    <property type="component" value="Chromosome 27b"/>
</dbReference>
<feature type="domain" description="Protein kinase" evidence="10">
    <location>
        <begin position="354"/>
        <end position="669"/>
    </location>
</feature>
<evidence type="ECO:0000256" key="1">
    <source>
        <dbReference type="ARBA" id="ARBA00012513"/>
    </source>
</evidence>
<evidence type="ECO:0000259" key="10">
    <source>
        <dbReference type="PROSITE" id="PS50011"/>
    </source>
</evidence>
<feature type="compositionally biased region" description="Basic and acidic residues" evidence="9">
    <location>
        <begin position="319"/>
        <end position="332"/>
    </location>
</feature>
<feature type="compositionally biased region" description="Basic residues" evidence="9">
    <location>
        <begin position="86"/>
        <end position="97"/>
    </location>
</feature>
<sequence length="672" mass="76064">MAMAVDGGRWCPSRSPPASPAKRRRFPDDARSDASPKRRKFHDRYAESAVDVAAGGEVEDGEIIGGAAMDVDPDFGNSQERYSYRGSRRHTERRRSPYSRSNRSRAAPGHYESREMERRSASSRHYDHRRNSDDKDRQDRIDSVPEARDRVGNFSSHGDSGSSKNRASDGYREKPRSEEQGREVGHKRRRSEKVKEKEEDKVEYQEKIIEQKVTVQEQPEKVEEESQRTEAIVARSDDQQQMQKKVECVPCSTVVVGDKIEHLKDDNDKNSIDKDNTGKPPSGIDNLAGTRAIASKTERSAVTIPIALATEPKSGIQKSGKEDSKTEKNVHPDNWDDADGYYAYRLGESLGGRYEITAALGKGVFSRVVRAMDLKAEKGDPEKVAIKIIRSNDTMYRAGKQEVEILEKLARADSQDKRHCVRFISNFRYRNHLCLVLESLHMNLRELLKKFGHNIGLKLAAVRIYAKQIFIALKHLKDCKVLHCDIKPDNILVNEAKNVLKLCDFGNAMLAGKNEVTPYLVSRFYRAPEIILGLPYDHPLDMWSVGCCLYELCTGKVLFPGKSNNEMLRLHMELKGPFPKKMLSKGAFTMQHFNQGLNFHATDKDPVTNKIVRRSILNIKPKGINSYISNIPGEDPKTVSSFKNLLDKIFALEPAKRLTVEEALQHPFITGK</sequence>
<dbReference type="Gene3D" id="3.30.200.20">
    <property type="entry name" value="Phosphorylase Kinase, domain 1"/>
    <property type="match status" value="1"/>
</dbReference>
<gene>
    <name evidence="11" type="ORF">URODEC1_LOCUS68216</name>
</gene>
<evidence type="ECO:0000313" key="12">
    <source>
        <dbReference type="Proteomes" id="UP001497457"/>
    </source>
</evidence>
<keyword evidence="12" id="KW-1185">Reference proteome</keyword>
<feature type="compositionally biased region" description="Basic and acidic residues" evidence="9">
    <location>
        <begin position="129"/>
        <end position="151"/>
    </location>
</feature>
<evidence type="ECO:0000256" key="3">
    <source>
        <dbReference type="ARBA" id="ARBA00022679"/>
    </source>
</evidence>
<keyword evidence="2" id="KW-0723">Serine/threonine-protein kinase</keyword>
<dbReference type="PROSITE" id="PS00107">
    <property type="entry name" value="PROTEIN_KINASE_ATP"/>
    <property type="match status" value="1"/>
</dbReference>
<keyword evidence="3" id="KW-0808">Transferase</keyword>
<dbReference type="CDD" id="cd14135">
    <property type="entry name" value="STKc_PRP4"/>
    <property type="match status" value="1"/>
</dbReference>
<dbReference type="PROSITE" id="PS50011">
    <property type="entry name" value="PROTEIN_KINASE_DOM"/>
    <property type="match status" value="1"/>
</dbReference>
<dbReference type="Pfam" id="PF00069">
    <property type="entry name" value="Pkinase"/>
    <property type="match status" value="1"/>
</dbReference>
<dbReference type="GO" id="GO:0005524">
    <property type="term" value="F:ATP binding"/>
    <property type="evidence" value="ECO:0007669"/>
    <property type="project" value="UniProtKB-UniRule"/>
</dbReference>
<evidence type="ECO:0000313" key="11">
    <source>
        <dbReference type="EMBL" id="CAL5006798.1"/>
    </source>
</evidence>
<dbReference type="AlphaFoldDB" id="A0ABC9BWB8"/>
<feature type="compositionally biased region" description="Basic and acidic residues" evidence="9">
    <location>
        <begin position="166"/>
        <end position="184"/>
    </location>
</feature>
<evidence type="ECO:0000256" key="2">
    <source>
        <dbReference type="ARBA" id="ARBA00022527"/>
    </source>
</evidence>
<keyword evidence="6 8" id="KW-0067">ATP-binding</keyword>
<feature type="region of interest" description="Disordered" evidence="9">
    <location>
        <begin position="215"/>
        <end position="245"/>
    </location>
</feature>
<evidence type="ECO:0000256" key="6">
    <source>
        <dbReference type="ARBA" id="ARBA00022840"/>
    </source>
</evidence>
<comment type="similarity">
    <text evidence="7">Belongs to the protein kinase superfamily. CMGC Ser/Thr protein kinase family.</text>
</comment>
<feature type="compositionally biased region" description="Basic and acidic residues" evidence="9">
    <location>
        <begin position="218"/>
        <end position="228"/>
    </location>
</feature>
<feature type="compositionally biased region" description="Basic and acidic residues" evidence="9">
    <location>
        <begin position="111"/>
        <end position="120"/>
    </location>
</feature>
<dbReference type="InterPro" id="IPR011009">
    <property type="entry name" value="Kinase-like_dom_sf"/>
</dbReference>
<feature type="binding site" evidence="8">
    <location>
        <position position="387"/>
    </location>
    <ligand>
        <name>ATP</name>
        <dbReference type="ChEBI" id="CHEBI:30616"/>
    </ligand>
</feature>
<feature type="compositionally biased region" description="Polar residues" evidence="9">
    <location>
        <begin position="153"/>
        <end position="165"/>
    </location>
</feature>
<feature type="compositionally biased region" description="Basic and acidic residues" evidence="9">
    <location>
        <begin position="193"/>
        <end position="203"/>
    </location>
</feature>
<evidence type="ECO:0000256" key="9">
    <source>
        <dbReference type="SAM" id="MobiDB-lite"/>
    </source>
</evidence>
<keyword evidence="5" id="KW-0418">Kinase</keyword>
<evidence type="ECO:0000256" key="7">
    <source>
        <dbReference type="ARBA" id="ARBA00023596"/>
    </source>
</evidence>
<dbReference type="PROSITE" id="PS00108">
    <property type="entry name" value="PROTEIN_KINASE_ST"/>
    <property type="match status" value="1"/>
</dbReference>
<dbReference type="SUPFAM" id="SSF56112">
    <property type="entry name" value="Protein kinase-like (PK-like)"/>
    <property type="match status" value="1"/>
</dbReference>
<dbReference type="InterPro" id="IPR000719">
    <property type="entry name" value="Prot_kinase_dom"/>
</dbReference>
<evidence type="ECO:0000256" key="5">
    <source>
        <dbReference type="ARBA" id="ARBA00022777"/>
    </source>
</evidence>
<dbReference type="GO" id="GO:0004674">
    <property type="term" value="F:protein serine/threonine kinase activity"/>
    <property type="evidence" value="ECO:0007669"/>
    <property type="project" value="UniProtKB-KW"/>
</dbReference>
<dbReference type="InterPro" id="IPR008271">
    <property type="entry name" value="Ser/Thr_kinase_AS"/>
</dbReference>
<dbReference type="FunFam" id="1.10.510.10:FF:000078">
    <property type="entry name" value="Serine/threonine-protein kinase PRP4 homolog"/>
    <property type="match status" value="1"/>
</dbReference>
<dbReference type="PANTHER" id="PTHR24058">
    <property type="entry name" value="DUAL SPECIFICITY PROTEIN KINASE"/>
    <property type="match status" value="1"/>
</dbReference>
<reference evidence="11" key="1">
    <citation type="submission" date="2024-10" db="EMBL/GenBank/DDBJ databases">
        <authorList>
            <person name="Ryan C."/>
        </authorList>
    </citation>
    <scope>NUCLEOTIDE SEQUENCE [LARGE SCALE GENOMIC DNA]</scope>
</reference>
<protein>
    <recommendedName>
        <fullName evidence="1">non-specific serine/threonine protein kinase</fullName>
        <ecNumber evidence="1">2.7.11.1</ecNumber>
    </recommendedName>
</protein>
<feature type="region of interest" description="Disordered" evidence="9">
    <location>
        <begin position="262"/>
        <end position="287"/>
    </location>
</feature>
<accession>A0ABC9BWB8</accession>
<dbReference type="InterPro" id="IPR017441">
    <property type="entry name" value="Protein_kinase_ATP_BS"/>
</dbReference>
<name>A0ABC9BWB8_9POAL</name>
<feature type="region of interest" description="Disordered" evidence="9">
    <location>
        <begin position="313"/>
        <end position="332"/>
    </location>
</feature>
<feature type="compositionally biased region" description="Basic and acidic residues" evidence="9">
    <location>
        <begin position="262"/>
        <end position="277"/>
    </location>
</feature>
<feature type="compositionally biased region" description="Basic and acidic residues" evidence="9">
    <location>
        <begin position="26"/>
        <end position="36"/>
    </location>
</feature>
<dbReference type="InterPro" id="IPR044092">
    <property type="entry name" value="STKc_PRP4"/>
</dbReference>
<evidence type="ECO:0000256" key="8">
    <source>
        <dbReference type="PROSITE-ProRule" id="PRU10141"/>
    </source>
</evidence>
<dbReference type="SMART" id="SM00220">
    <property type="entry name" value="S_TKc"/>
    <property type="match status" value="1"/>
</dbReference>
<dbReference type="PANTHER" id="PTHR24058:SF103">
    <property type="entry name" value="SERINE_THREONINE-PROTEIN KINASE PRP4 HOMOLOG"/>
    <property type="match status" value="1"/>
</dbReference>
<evidence type="ECO:0000256" key="4">
    <source>
        <dbReference type="ARBA" id="ARBA00022741"/>
    </source>
</evidence>
<organism evidence="11 12">
    <name type="scientific">Urochloa decumbens</name>
    <dbReference type="NCBI Taxonomy" id="240449"/>
    <lineage>
        <taxon>Eukaryota</taxon>
        <taxon>Viridiplantae</taxon>
        <taxon>Streptophyta</taxon>
        <taxon>Embryophyta</taxon>
        <taxon>Tracheophyta</taxon>
        <taxon>Spermatophyta</taxon>
        <taxon>Magnoliopsida</taxon>
        <taxon>Liliopsida</taxon>
        <taxon>Poales</taxon>
        <taxon>Poaceae</taxon>
        <taxon>PACMAD clade</taxon>
        <taxon>Panicoideae</taxon>
        <taxon>Panicodae</taxon>
        <taxon>Paniceae</taxon>
        <taxon>Melinidinae</taxon>
        <taxon>Urochloa</taxon>
    </lineage>
</organism>
<feature type="region of interest" description="Disordered" evidence="9">
    <location>
        <begin position="1"/>
        <end position="45"/>
    </location>
</feature>
<keyword evidence="4 8" id="KW-0547">Nucleotide-binding</keyword>
<proteinExistence type="inferred from homology"/>
<dbReference type="EC" id="2.7.11.1" evidence="1"/>
<feature type="region of interest" description="Disordered" evidence="9">
    <location>
        <begin position="64"/>
        <end position="203"/>
    </location>
</feature>
<dbReference type="Gene3D" id="1.10.510.10">
    <property type="entry name" value="Transferase(Phosphotransferase) domain 1"/>
    <property type="match status" value="1"/>
</dbReference>